<dbReference type="EMBL" id="BK033130">
    <property type="protein sequence ID" value="DAE46913.1"/>
    <property type="molecule type" value="Genomic_DNA"/>
</dbReference>
<proteinExistence type="predicted"/>
<reference evidence="1" key="1">
    <citation type="journal article" date="2021" name="Proc. Natl. Acad. Sci. U.S.A.">
        <title>A Catalog of Tens of Thousands of Viruses from Human Metagenomes Reveals Hidden Associations with Chronic Diseases.</title>
        <authorList>
            <person name="Tisza M.J."/>
            <person name="Buck C.B."/>
        </authorList>
    </citation>
    <scope>NUCLEOTIDE SEQUENCE</scope>
    <source>
        <strain evidence="1">CtuoI59</strain>
    </source>
</reference>
<organism evidence="1">
    <name type="scientific">Ackermannviridae sp</name>
    <dbReference type="NCBI Taxonomy" id="2831612"/>
    <lineage>
        <taxon>Viruses</taxon>
        <taxon>Duplodnaviria</taxon>
        <taxon>Heunggongvirae</taxon>
        <taxon>Uroviricota</taxon>
        <taxon>Caudoviricetes</taxon>
        <taxon>Pantevenvirales</taxon>
        <taxon>Ackermannviridae</taxon>
    </lineage>
</organism>
<evidence type="ECO:0000313" key="1">
    <source>
        <dbReference type="EMBL" id="DAE46913.1"/>
    </source>
</evidence>
<accession>A0A8S5RQM8</accession>
<protein>
    <submittedName>
        <fullName evidence="1">AAA domain protein</fullName>
    </submittedName>
</protein>
<name>A0A8S5RQM8_9CAUD</name>
<sequence>MAIIVMVYGQSGTGKSASLRNFDPAKVAVINVSGKPMPFRTEMKTFNTDSYEKIDAAIHKTDRKSIVIDDATYLMVDEFMRTAKTTGYQKFTDMALNYFTLVNQAASLPADRIVYFLGHSEVDQNGNEKFKTIGRLLDEKVTLEGKYTIVLKTVVQDGKYLFSTHNNGQDTVKTPIGMFENDLIPNDLAAVDKVIREYYGMEE</sequence>